<dbReference type="Proteomes" id="UP000886742">
    <property type="component" value="Unassembled WGS sequence"/>
</dbReference>
<reference evidence="2" key="2">
    <citation type="journal article" date="2021" name="PeerJ">
        <title>Extensive microbial diversity within the chicken gut microbiome revealed by metagenomics and culture.</title>
        <authorList>
            <person name="Gilroy R."/>
            <person name="Ravi A."/>
            <person name="Getino M."/>
            <person name="Pursley I."/>
            <person name="Horton D.L."/>
            <person name="Alikhan N.F."/>
            <person name="Baker D."/>
            <person name="Gharbi K."/>
            <person name="Hall N."/>
            <person name="Watson M."/>
            <person name="Adriaenssens E.M."/>
            <person name="Foster-Nyarko E."/>
            <person name="Jarju S."/>
            <person name="Secka A."/>
            <person name="Antonio M."/>
            <person name="Oren A."/>
            <person name="Chaudhuri R.R."/>
            <person name="La Ragione R."/>
            <person name="Hildebrand F."/>
            <person name="Pallen M.J."/>
        </authorList>
    </citation>
    <scope>NUCLEOTIDE SEQUENCE</scope>
    <source>
        <strain evidence="2">ChiGjej3B3-5194</strain>
    </source>
</reference>
<dbReference type="PANTHER" id="PTHR40396">
    <property type="entry name" value="ATPASE-LIKE PROTEIN"/>
    <property type="match status" value="1"/>
</dbReference>
<dbReference type="AlphaFoldDB" id="A0A9D1JWQ6"/>
<proteinExistence type="predicted"/>
<dbReference type="GO" id="GO:0005524">
    <property type="term" value="F:ATP binding"/>
    <property type="evidence" value="ECO:0007669"/>
    <property type="project" value="InterPro"/>
</dbReference>
<dbReference type="GO" id="GO:0016887">
    <property type="term" value="F:ATP hydrolysis activity"/>
    <property type="evidence" value="ECO:0007669"/>
    <property type="project" value="InterPro"/>
</dbReference>
<gene>
    <name evidence="2" type="ORF">IAD02_02125</name>
</gene>
<dbReference type="Pfam" id="PF13304">
    <property type="entry name" value="AAA_21"/>
    <property type="match status" value="1"/>
</dbReference>
<dbReference type="InterPro" id="IPR027417">
    <property type="entry name" value="P-loop_NTPase"/>
</dbReference>
<dbReference type="SUPFAM" id="SSF52540">
    <property type="entry name" value="P-loop containing nucleoside triphosphate hydrolases"/>
    <property type="match status" value="1"/>
</dbReference>
<protein>
    <submittedName>
        <fullName evidence="2">AAA family ATPase</fullName>
    </submittedName>
</protein>
<evidence type="ECO:0000259" key="1">
    <source>
        <dbReference type="Pfam" id="PF13304"/>
    </source>
</evidence>
<evidence type="ECO:0000313" key="3">
    <source>
        <dbReference type="Proteomes" id="UP000886742"/>
    </source>
</evidence>
<dbReference type="InterPro" id="IPR003959">
    <property type="entry name" value="ATPase_AAA_core"/>
</dbReference>
<accession>A0A9D1JWQ6</accession>
<reference evidence="2" key="1">
    <citation type="submission" date="2020-10" db="EMBL/GenBank/DDBJ databases">
        <authorList>
            <person name="Gilroy R."/>
        </authorList>
    </citation>
    <scope>NUCLEOTIDE SEQUENCE</scope>
    <source>
        <strain evidence="2">ChiGjej3B3-5194</strain>
    </source>
</reference>
<dbReference type="PANTHER" id="PTHR40396:SF1">
    <property type="entry name" value="ATPASE AAA-TYPE CORE DOMAIN-CONTAINING PROTEIN"/>
    <property type="match status" value="1"/>
</dbReference>
<sequence>MFLNFKITNYRSIGKEIVVNFEISESQRKNAYSEVGGKAINNIACIVGPNASGKSNILKAIVFFLRYICRSYSVPSLRGEGNVDTHFCCENAPTEFSTEFIDNQKQYKYEIGLFKGEVQKEWLGELKENTKRYNTIFKRESGKRIQNTLSVNTQDLERLRDDMSLLSLLLELNYFGKGELGTVKKLLTNVRPEVVIGQHNPLRRLSEISKELEKDKLLFEELMEELKNIDTGISELGFGKLQKINSDVNGEEEYSAIVTKHTIDGEVHPLLLLQESSGTLSYIDLFVHLYKIFRDGGLLIADELEQSLHPDITSRIINRFLDPEKNPNNSQILFTTHNPWFLQNLTKTQIFIAEKNSKSETELTRLDDIQGVRNDENYFIKYLAGEYDGRPKIKEA</sequence>
<evidence type="ECO:0000313" key="2">
    <source>
        <dbReference type="EMBL" id="HIS70765.1"/>
    </source>
</evidence>
<dbReference type="Gene3D" id="3.40.50.300">
    <property type="entry name" value="P-loop containing nucleotide triphosphate hydrolases"/>
    <property type="match status" value="1"/>
</dbReference>
<organism evidence="2 3">
    <name type="scientific">Candidatus Enterousia intestinigallinarum</name>
    <dbReference type="NCBI Taxonomy" id="2840790"/>
    <lineage>
        <taxon>Bacteria</taxon>
        <taxon>Pseudomonadati</taxon>
        <taxon>Pseudomonadota</taxon>
        <taxon>Alphaproteobacteria</taxon>
        <taxon>Candidatus Enterousia</taxon>
    </lineage>
</organism>
<feature type="domain" description="ATPase AAA-type core" evidence="1">
    <location>
        <begin position="43"/>
        <end position="339"/>
    </location>
</feature>
<dbReference type="EMBL" id="DVJI01000009">
    <property type="protein sequence ID" value="HIS70765.1"/>
    <property type="molecule type" value="Genomic_DNA"/>
</dbReference>
<comment type="caution">
    <text evidence="2">The sequence shown here is derived from an EMBL/GenBank/DDBJ whole genome shotgun (WGS) entry which is preliminary data.</text>
</comment>
<name>A0A9D1JWQ6_9PROT</name>